<dbReference type="GO" id="GO:0016765">
    <property type="term" value="F:transferase activity, transferring alkyl or aryl (other than methyl) groups"/>
    <property type="evidence" value="ECO:0007669"/>
    <property type="project" value="InterPro"/>
</dbReference>
<feature type="transmembrane region" description="Helical" evidence="5">
    <location>
        <begin position="196"/>
        <end position="217"/>
    </location>
</feature>
<reference evidence="6" key="2">
    <citation type="journal article" date="2021" name="Microbiome">
        <title>Successional dynamics and alternative stable states in a saline activated sludge microbial community over 9 years.</title>
        <authorList>
            <person name="Wang Y."/>
            <person name="Ye J."/>
            <person name="Ju F."/>
            <person name="Liu L."/>
            <person name="Boyd J.A."/>
            <person name="Deng Y."/>
            <person name="Parks D.H."/>
            <person name="Jiang X."/>
            <person name="Yin X."/>
            <person name="Woodcroft B.J."/>
            <person name="Tyson G.W."/>
            <person name="Hugenholtz P."/>
            <person name="Polz M.F."/>
            <person name="Zhang T."/>
        </authorList>
    </citation>
    <scope>NUCLEOTIDE SEQUENCE</scope>
    <source>
        <strain evidence="6">HKST-UBA14</strain>
    </source>
</reference>
<evidence type="ECO:0000313" key="7">
    <source>
        <dbReference type="Proteomes" id="UP000783287"/>
    </source>
</evidence>
<evidence type="ECO:0000256" key="2">
    <source>
        <dbReference type="ARBA" id="ARBA00022692"/>
    </source>
</evidence>
<dbReference type="GO" id="GO:0016020">
    <property type="term" value="C:membrane"/>
    <property type="evidence" value="ECO:0007669"/>
    <property type="project" value="UniProtKB-SubCell"/>
</dbReference>
<reference evidence="6" key="1">
    <citation type="submission" date="2020-04" db="EMBL/GenBank/DDBJ databases">
        <authorList>
            <person name="Zhang T."/>
        </authorList>
    </citation>
    <scope>NUCLEOTIDE SEQUENCE</scope>
    <source>
        <strain evidence="6">HKST-UBA14</strain>
    </source>
</reference>
<proteinExistence type="predicted"/>
<feature type="transmembrane region" description="Helical" evidence="5">
    <location>
        <begin position="81"/>
        <end position="103"/>
    </location>
</feature>
<dbReference type="AlphaFoldDB" id="A0A955RJ21"/>
<dbReference type="InterPro" id="IPR000537">
    <property type="entry name" value="UbiA_prenyltransferase"/>
</dbReference>
<keyword evidence="6" id="KW-0328">Glycosyltransferase</keyword>
<dbReference type="Proteomes" id="UP000783287">
    <property type="component" value="Unassembled WGS sequence"/>
</dbReference>
<feature type="transmembrane region" description="Helical" evidence="5">
    <location>
        <begin position="223"/>
        <end position="242"/>
    </location>
</feature>
<evidence type="ECO:0000256" key="3">
    <source>
        <dbReference type="ARBA" id="ARBA00022989"/>
    </source>
</evidence>
<feature type="transmembrane region" description="Helical" evidence="5">
    <location>
        <begin position="157"/>
        <end position="175"/>
    </location>
</feature>
<evidence type="ECO:0000256" key="1">
    <source>
        <dbReference type="ARBA" id="ARBA00004141"/>
    </source>
</evidence>
<organism evidence="6 7">
    <name type="scientific">Candidatus Dojkabacteria bacterium</name>
    <dbReference type="NCBI Taxonomy" id="2099670"/>
    <lineage>
        <taxon>Bacteria</taxon>
        <taxon>Candidatus Dojkabacteria</taxon>
    </lineage>
</organism>
<dbReference type="Gene3D" id="1.10.357.140">
    <property type="entry name" value="UbiA prenyltransferase"/>
    <property type="match status" value="1"/>
</dbReference>
<comment type="subcellular location">
    <subcellularLocation>
        <location evidence="1">Membrane</location>
        <topology evidence="1">Multi-pass membrane protein</topology>
    </subcellularLocation>
</comment>
<dbReference type="EMBL" id="JAGQLK010000013">
    <property type="protein sequence ID" value="MCA9382935.1"/>
    <property type="molecule type" value="Genomic_DNA"/>
</dbReference>
<dbReference type="NCBIfam" id="NF008978">
    <property type="entry name" value="PRK12324.1-4"/>
    <property type="match status" value="1"/>
</dbReference>
<evidence type="ECO:0000313" key="6">
    <source>
        <dbReference type="EMBL" id="MCA9382935.1"/>
    </source>
</evidence>
<dbReference type="Pfam" id="PF01040">
    <property type="entry name" value="UbiA"/>
    <property type="match status" value="1"/>
</dbReference>
<keyword evidence="4 5" id="KW-0472">Membrane</keyword>
<dbReference type="GO" id="GO:0016757">
    <property type="term" value="F:glycosyltransferase activity"/>
    <property type="evidence" value="ECO:0007669"/>
    <property type="project" value="UniProtKB-KW"/>
</dbReference>
<feature type="transmembrane region" description="Helical" evidence="5">
    <location>
        <begin position="35"/>
        <end position="56"/>
    </location>
</feature>
<feature type="transmembrane region" description="Helical" evidence="5">
    <location>
        <begin position="254"/>
        <end position="278"/>
    </location>
</feature>
<evidence type="ECO:0000256" key="4">
    <source>
        <dbReference type="ARBA" id="ARBA00023136"/>
    </source>
</evidence>
<keyword evidence="6" id="KW-0808">Transferase</keyword>
<protein>
    <submittedName>
        <fullName evidence="6">Decaprenyl-phosphate phosphoribosyltransferase</fullName>
        <ecNumber evidence="6">2.4.2.45</ecNumber>
    </submittedName>
</protein>
<feature type="transmembrane region" description="Helical" evidence="5">
    <location>
        <begin position="109"/>
        <end position="126"/>
    </location>
</feature>
<name>A0A955RJ21_9BACT</name>
<comment type="caution">
    <text evidence="6">The sequence shown here is derived from an EMBL/GenBank/DDBJ whole genome shotgun (WGS) entry which is preliminary data.</text>
</comment>
<keyword evidence="2 5" id="KW-0812">Transmembrane</keyword>
<sequence length="279" mass="31596">MFLDILKQIRINHWIKNLILFTPLFFGGELTDVDLLIKVLLAFLAFSFSASAIYIINDFNDLEEDRKHAEKKNRPLASGKIGLNLGIIIFLTMLIGSALLAYLTGSLGLVYIISAYVATNLIYTFYTKHQPIWDLVSLAVIYLLRLEAGSAVSGIELSGWLFLVIFFGALILIIGKRYSELKQEKARKVLDYYTQELLNSLLLISSTVTIASYSVYAITQSNLYVPTIIIFTFIIFRYYFIVITTNQGQKPEKLLLLDPQIFLSIVAFLSYIGGIIYIQ</sequence>
<accession>A0A955RJ21</accession>
<dbReference type="InterPro" id="IPR044878">
    <property type="entry name" value="UbiA_sf"/>
</dbReference>
<gene>
    <name evidence="6" type="ORF">KC909_01085</name>
</gene>
<dbReference type="EC" id="2.4.2.45" evidence="6"/>
<keyword evidence="3 5" id="KW-1133">Transmembrane helix</keyword>
<evidence type="ECO:0000256" key="5">
    <source>
        <dbReference type="SAM" id="Phobius"/>
    </source>
</evidence>
<dbReference type="CDD" id="cd13963">
    <property type="entry name" value="PT_UbiA_2"/>
    <property type="match status" value="1"/>
</dbReference>